<evidence type="ECO:0000256" key="7">
    <source>
        <dbReference type="ARBA" id="ARBA00023242"/>
    </source>
</evidence>
<feature type="compositionally biased region" description="Acidic residues" evidence="9">
    <location>
        <begin position="30"/>
        <end position="40"/>
    </location>
</feature>
<keyword evidence="4" id="KW-0862">Zinc</keyword>
<proteinExistence type="predicted"/>
<evidence type="ECO:0000313" key="11">
    <source>
        <dbReference type="EMBL" id="KAL1612996.1"/>
    </source>
</evidence>
<dbReference type="Proteomes" id="UP001521785">
    <property type="component" value="Unassembled WGS sequence"/>
</dbReference>
<dbReference type="Gene3D" id="3.30.160.60">
    <property type="entry name" value="Classic Zinc Finger"/>
    <property type="match status" value="7"/>
</dbReference>
<dbReference type="SUPFAM" id="SSF57667">
    <property type="entry name" value="beta-beta-alpha zinc fingers"/>
    <property type="match status" value="3"/>
</dbReference>
<keyword evidence="12" id="KW-1185">Reference proteome</keyword>
<evidence type="ECO:0000256" key="6">
    <source>
        <dbReference type="ARBA" id="ARBA00023163"/>
    </source>
</evidence>
<evidence type="ECO:0000256" key="9">
    <source>
        <dbReference type="SAM" id="MobiDB-lite"/>
    </source>
</evidence>
<evidence type="ECO:0000256" key="1">
    <source>
        <dbReference type="ARBA" id="ARBA00004123"/>
    </source>
</evidence>
<feature type="domain" description="C2H2-type" evidence="10">
    <location>
        <begin position="278"/>
        <end position="306"/>
    </location>
</feature>
<dbReference type="PROSITE" id="PS50157">
    <property type="entry name" value="ZINC_FINGER_C2H2_2"/>
    <property type="match status" value="6"/>
</dbReference>
<dbReference type="PANTHER" id="PTHR46179:SF13">
    <property type="entry name" value="C2H2-TYPE DOMAIN-CONTAINING PROTEIN"/>
    <property type="match status" value="1"/>
</dbReference>
<dbReference type="PROSITE" id="PS00028">
    <property type="entry name" value="ZINC_FINGER_C2H2_1"/>
    <property type="match status" value="6"/>
</dbReference>
<feature type="domain" description="C2H2-type" evidence="10">
    <location>
        <begin position="160"/>
        <end position="191"/>
    </location>
</feature>
<accession>A0ABR3S8H8</accession>
<keyword evidence="6" id="KW-0804">Transcription</keyword>
<organism evidence="11 12">
    <name type="scientific">Paraconiothyrium brasiliense</name>
    <dbReference type="NCBI Taxonomy" id="300254"/>
    <lineage>
        <taxon>Eukaryota</taxon>
        <taxon>Fungi</taxon>
        <taxon>Dikarya</taxon>
        <taxon>Ascomycota</taxon>
        <taxon>Pezizomycotina</taxon>
        <taxon>Dothideomycetes</taxon>
        <taxon>Pleosporomycetidae</taxon>
        <taxon>Pleosporales</taxon>
        <taxon>Massarineae</taxon>
        <taxon>Didymosphaeriaceae</taxon>
        <taxon>Paraconiothyrium</taxon>
    </lineage>
</organism>
<feature type="domain" description="C2H2-type" evidence="10">
    <location>
        <begin position="310"/>
        <end position="340"/>
    </location>
</feature>
<evidence type="ECO:0000256" key="8">
    <source>
        <dbReference type="PROSITE-ProRule" id="PRU00042"/>
    </source>
</evidence>
<dbReference type="Pfam" id="PF00096">
    <property type="entry name" value="zf-C2H2"/>
    <property type="match status" value="5"/>
</dbReference>
<feature type="domain" description="C2H2-type" evidence="10">
    <location>
        <begin position="70"/>
        <end position="99"/>
    </location>
</feature>
<keyword evidence="7" id="KW-0539">Nucleus</keyword>
<feature type="region of interest" description="Disordered" evidence="9">
    <location>
        <begin position="1"/>
        <end position="58"/>
    </location>
</feature>
<feature type="domain" description="C2H2-type" evidence="10">
    <location>
        <begin position="132"/>
        <end position="161"/>
    </location>
</feature>
<feature type="domain" description="C2H2-type" evidence="10">
    <location>
        <begin position="100"/>
        <end position="130"/>
    </location>
</feature>
<comment type="caution">
    <text evidence="11">The sequence shown here is derived from an EMBL/GenBank/DDBJ whole genome shotgun (WGS) entry which is preliminary data.</text>
</comment>
<evidence type="ECO:0000256" key="4">
    <source>
        <dbReference type="ARBA" id="ARBA00022833"/>
    </source>
</evidence>
<feature type="compositionally biased region" description="Low complexity" evidence="9">
    <location>
        <begin position="10"/>
        <end position="26"/>
    </location>
</feature>
<dbReference type="InterPro" id="IPR051061">
    <property type="entry name" value="Zinc_finger_trans_reg"/>
</dbReference>
<evidence type="ECO:0000259" key="10">
    <source>
        <dbReference type="PROSITE" id="PS50157"/>
    </source>
</evidence>
<dbReference type="SMART" id="SM00355">
    <property type="entry name" value="ZnF_C2H2"/>
    <property type="match status" value="9"/>
</dbReference>
<name>A0ABR3S8H8_9PLEO</name>
<evidence type="ECO:0000256" key="2">
    <source>
        <dbReference type="ARBA" id="ARBA00022723"/>
    </source>
</evidence>
<dbReference type="EMBL" id="JAKJXO020000001">
    <property type="protein sequence ID" value="KAL1612996.1"/>
    <property type="molecule type" value="Genomic_DNA"/>
</dbReference>
<protein>
    <recommendedName>
        <fullName evidence="10">C2H2-type domain-containing protein</fullName>
    </recommendedName>
</protein>
<dbReference type="InterPro" id="IPR013087">
    <property type="entry name" value="Znf_C2H2_type"/>
</dbReference>
<evidence type="ECO:0000256" key="5">
    <source>
        <dbReference type="ARBA" id="ARBA00023015"/>
    </source>
</evidence>
<gene>
    <name evidence="11" type="ORF">SLS60_001227</name>
</gene>
<reference evidence="11 12" key="1">
    <citation type="submission" date="2024-02" db="EMBL/GenBank/DDBJ databases">
        <title>De novo assembly and annotation of 12 fungi associated with fruit tree decline syndrome in Ontario, Canada.</title>
        <authorList>
            <person name="Sulman M."/>
            <person name="Ellouze W."/>
            <person name="Ilyukhin E."/>
        </authorList>
    </citation>
    <scope>NUCLEOTIDE SEQUENCE [LARGE SCALE GENOMIC DNA]</scope>
    <source>
        <strain evidence="11 12">M42-189</strain>
    </source>
</reference>
<evidence type="ECO:0000313" key="12">
    <source>
        <dbReference type="Proteomes" id="UP001521785"/>
    </source>
</evidence>
<comment type="subcellular location">
    <subcellularLocation>
        <location evidence="1">Nucleus</location>
    </subcellularLocation>
</comment>
<evidence type="ECO:0000256" key="3">
    <source>
        <dbReference type="ARBA" id="ARBA00022771"/>
    </source>
</evidence>
<dbReference type="InterPro" id="IPR036236">
    <property type="entry name" value="Znf_C2H2_sf"/>
</dbReference>
<dbReference type="PANTHER" id="PTHR46179">
    <property type="entry name" value="ZINC FINGER PROTEIN"/>
    <property type="match status" value="1"/>
</dbReference>
<keyword evidence="3 8" id="KW-0863">Zinc-finger</keyword>
<feature type="compositionally biased region" description="Basic and acidic residues" evidence="9">
    <location>
        <begin position="45"/>
        <end position="58"/>
    </location>
</feature>
<sequence length="569" mass="63874">MAAKRKIAESKVASSSKKSRTATGSSDSTDVSDIEADPSVEFDASTDRKVNFTDNGKKRADSEAKRSWNYVCDFEGCGQRFNRPCRLESHMRTHTKERPFACPHEDCDRDFPRKDHLQRHLTHFHAVPERNYVCHWEGCGKTFTSNGRLQRHKEVHDSKFYCTGYPPCKEAFRKQKTLDAHVKTVHLETKAYPCTFVDPSGTLCTHGYQTENGLRRHMTSAHSEKEEPRHFCMVCPAPGTDCDMIESANGETVPIPKEPLSFSTAAELQAHDVEVHPPTCSTCGQVFKNQSALNSHFRAVHTSLEDQELFQCPHEDCGKMFNRRGNLNAHVSQVHEMQYRFSCTAEAMQQSKHPDLSGWSGHNACGKFVKTKAALEQHIRTHHLGLPNRKATRKAAKARKRFIPEPSALTLLTGVGYDDGRPITCLVNGCPSRFARDRDLKRHVMAEHNYTDADCDAAILERGAARGEQFWIGGLDDFDPMSMSGSTEPSLPQTPMPYFGDHQAMEMDVQGPFGTLNEAPLDRMLMGADIVDFGNMDVDLTTLAAEGDPHKGFQFFLDSVQQFNDQMQG</sequence>
<keyword evidence="5" id="KW-0805">Transcription regulation</keyword>
<keyword evidence="2" id="KW-0479">Metal-binding</keyword>